<keyword evidence="1" id="KW-0732">Signal</keyword>
<evidence type="ECO:0000313" key="6">
    <source>
        <dbReference type="EMBL" id="VFU02097.1"/>
    </source>
</evidence>
<name>A0A485LVP0_9STRA</name>
<dbReference type="Proteomes" id="UP000332933">
    <property type="component" value="Unassembled WGS sequence"/>
</dbReference>
<keyword evidence="7" id="KW-1185">Reference proteome</keyword>
<dbReference type="AlphaFoldDB" id="A0A485LVP0"/>
<sequence>MMHPMDEDELHHAEGRRPALVLHIPTDDHSVSADSVPDAPESDPTTDAALASRRWRWCAPMSIAYIAVGICAVVGAVFGVVITVQYNSADGPTTNQQTSGGDNQVSPPTPFPATTLPPTQTTKQENPLRLFAVGGWGAAPNFAAHLGSATNVYRDDQDRAAQAAVASLMASHAATNPPKLIITQGNNFNWYGLVAQANLSIDMRVAASFSATYNQSSLAGIRWAAVMGQNDYGGGHFLCGGGTEETLHACGNGDALLKGLRRKFHLQQRARDKATVKAGKQHRANEPDNATIADPRWTLKDHYYKQTVQTADAAISIDIFHVDVAVHAARTICCQCIGYAAPADRVRVCPTIRAQDDYCAGGNLAFYKACRRELQSYSDDALARFRADAAASTATFKIVNAHMSPLDMPMAERTAWLQILRSTKVHLWLHGHDPTVNHAHVVFKKSSHHAADDTVSTHFMANGIGGGVPVQLPPPNTTSHPLLFTLSDRAYGFVEIAVNATTMRMQVHTTDNRTASYCYEIPQSRRPGRVCG</sequence>
<dbReference type="InterPro" id="IPR051558">
    <property type="entry name" value="Metallophosphoesterase_PAP"/>
</dbReference>
<evidence type="ECO:0000256" key="4">
    <source>
        <dbReference type="SAM" id="Phobius"/>
    </source>
</evidence>
<dbReference type="PANTHER" id="PTHR10161">
    <property type="entry name" value="TARTRATE-RESISTANT ACID PHOSPHATASE TYPE 5"/>
    <property type="match status" value="1"/>
</dbReference>
<evidence type="ECO:0000313" key="5">
    <source>
        <dbReference type="EMBL" id="KAF0682386.1"/>
    </source>
</evidence>
<feature type="region of interest" description="Disordered" evidence="3">
    <location>
        <begin position="92"/>
        <end position="123"/>
    </location>
</feature>
<dbReference type="EMBL" id="VJMH01007540">
    <property type="protein sequence ID" value="KAF0682386.1"/>
    <property type="molecule type" value="Genomic_DNA"/>
</dbReference>
<dbReference type="GO" id="GO:0016787">
    <property type="term" value="F:hydrolase activity"/>
    <property type="evidence" value="ECO:0007669"/>
    <property type="project" value="UniProtKB-KW"/>
</dbReference>
<keyword evidence="2" id="KW-0378">Hydrolase</keyword>
<feature type="compositionally biased region" description="Low complexity" evidence="3">
    <location>
        <begin position="112"/>
        <end position="122"/>
    </location>
</feature>
<accession>A0A485LVP0</accession>
<evidence type="ECO:0000256" key="3">
    <source>
        <dbReference type="SAM" id="MobiDB-lite"/>
    </source>
</evidence>
<dbReference type="SUPFAM" id="SSF56300">
    <property type="entry name" value="Metallo-dependent phosphatases"/>
    <property type="match status" value="1"/>
</dbReference>
<evidence type="ECO:0000256" key="2">
    <source>
        <dbReference type="ARBA" id="ARBA00022801"/>
    </source>
</evidence>
<feature type="transmembrane region" description="Helical" evidence="4">
    <location>
        <begin position="63"/>
        <end position="86"/>
    </location>
</feature>
<dbReference type="PANTHER" id="PTHR10161:SF14">
    <property type="entry name" value="TARTRATE-RESISTANT ACID PHOSPHATASE TYPE 5"/>
    <property type="match status" value="1"/>
</dbReference>
<gene>
    <name evidence="6" type="primary">Aste57867_25474</name>
    <name evidence="5" type="ORF">As57867_025395</name>
    <name evidence="6" type="ORF">ASTE57867_25474</name>
</gene>
<keyword evidence="4" id="KW-0472">Membrane</keyword>
<evidence type="ECO:0000256" key="1">
    <source>
        <dbReference type="ARBA" id="ARBA00022729"/>
    </source>
</evidence>
<keyword evidence="4" id="KW-0812">Transmembrane</keyword>
<feature type="region of interest" description="Disordered" evidence="3">
    <location>
        <begin position="28"/>
        <end position="47"/>
    </location>
</feature>
<dbReference type="InterPro" id="IPR029052">
    <property type="entry name" value="Metallo-depent_PP-like"/>
</dbReference>
<organism evidence="6 7">
    <name type="scientific">Aphanomyces stellatus</name>
    <dbReference type="NCBI Taxonomy" id="120398"/>
    <lineage>
        <taxon>Eukaryota</taxon>
        <taxon>Sar</taxon>
        <taxon>Stramenopiles</taxon>
        <taxon>Oomycota</taxon>
        <taxon>Saprolegniomycetes</taxon>
        <taxon>Saprolegniales</taxon>
        <taxon>Verrucalvaceae</taxon>
        <taxon>Aphanomyces</taxon>
    </lineage>
</organism>
<protein>
    <submittedName>
        <fullName evidence="6">Aste57867_25474 protein</fullName>
    </submittedName>
</protein>
<proteinExistence type="predicted"/>
<reference evidence="6 7" key="1">
    <citation type="submission" date="2019-03" db="EMBL/GenBank/DDBJ databases">
        <authorList>
            <person name="Gaulin E."/>
            <person name="Dumas B."/>
        </authorList>
    </citation>
    <scope>NUCLEOTIDE SEQUENCE [LARGE SCALE GENOMIC DNA]</scope>
    <source>
        <strain evidence="6">CBS 568.67</strain>
    </source>
</reference>
<keyword evidence="4" id="KW-1133">Transmembrane helix</keyword>
<reference evidence="5" key="2">
    <citation type="submission" date="2019-06" db="EMBL/GenBank/DDBJ databases">
        <title>Genomics analysis of Aphanomyces spp. identifies a new class of oomycete effector associated with host adaptation.</title>
        <authorList>
            <person name="Gaulin E."/>
        </authorList>
    </citation>
    <scope>NUCLEOTIDE SEQUENCE</scope>
    <source>
        <strain evidence="5">CBS 578.67</strain>
    </source>
</reference>
<dbReference type="EMBL" id="CAADRA010007566">
    <property type="protein sequence ID" value="VFU02097.1"/>
    <property type="molecule type" value="Genomic_DNA"/>
</dbReference>
<dbReference type="OrthoDB" id="73159at2759"/>
<feature type="compositionally biased region" description="Polar residues" evidence="3">
    <location>
        <begin position="92"/>
        <end position="106"/>
    </location>
</feature>
<dbReference type="Gene3D" id="3.60.21.10">
    <property type="match status" value="1"/>
</dbReference>
<evidence type="ECO:0000313" key="7">
    <source>
        <dbReference type="Proteomes" id="UP000332933"/>
    </source>
</evidence>